<organism evidence="5">
    <name type="scientific">Drosophila persimilis</name>
    <name type="common">Fruit fly</name>
    <dbReference type="NCBI Taxonomy" id="7234"/>
    <lineage>
        <taxon>Eukaryota</taxon>
        <taxon>Metazoa</taxon>
        <taxon>Ecdysozoa</taxon>
        <taxon>Arthropoda</taxon>
        <taxon>Hexapoda</taxon>
        <taxon>Insecta</taxon>
        <taxon>Pterygota</taxon>
        <taxon>Neoptera</taxon>
        <taxon>Endopterygota</taxon>
        <taxon>Diptera</taxon>
        <taxon>Brachycera</taxon>
        <taxon>Muscomorpha</taxon>
        <taxon>Ephydroidea</taxon>
        <taxon>Drosophilidae</taxon>
        <taxon>Drosophila</taxon>
        <taxon>Sophophora</taxon>
    </lineage>
</organism>
<name>B4H2E3_DROPE</name>
<evidence type="ECO:0000256" key="2">
    <source>
        <dbReference type="SAM" id="Phobius"/>
    </source>
</evidence>
<feature type="region of interest" description="Disordered" evidence="1">
    <location>
        <begin position="109"/>
        <end position="165"/>
    </location>
</feature>
<feature type="compositionally biased region" description="Gly residues" evidence="1">
    <location>
        <begin position="114"/>
        <end position="132"/>
    </location>
</feature>
<dbReference type="AlphaFoldDB" id="B4H2E3"/>
<evidence type="ECO:0000256" key="1">
    <source>
        <dbReference type="SAM" id="MobiDB-lite"/>
    </source>
</evidence>
<protein>
    <submittedName>
        <fullName evidence="4">GL26823</fullName>
    </submittedName>
</protein>
<dbReference type="eggNOG" id="ENOG502S3VV">
    <property type="taxonomic scope" value="Eukaryota"/>
</dbReference>
<sequence>MAISQLDLHSTYSNIWQRIPESDTSHPKPQATGHRPQATHPYISIVYPVAKSTVFAKPKSEVCSSSIAAVRLAACAEEVTTSGSLSEEWGSGWRGTNFLVEVEQTAASLPSGTVSGGGASASGSGSGSGSGSSSGNVEDYLGSQEEDGGFTTGTTPGASNGTTVETGPKIIVRTEEVLIVGLVLVLWVGAIMLFFNRWGKIRMLEPYQPKFQQQHRSSCPLVDLDAVQTHQRTSVSRMSMGMVHNLNMPTCQFAAYNPNMYAKGYVSHVSNASRPRQNSVFVGASTSHYLMPRAPRKTRSAMDLHSMVLDESAEQV</sequence>
<reference evidence="4 5" key="1">
    <citation type="journal article" date="2007" name="Nature">
        <title>Evolution of genes and genomes on the Drosophila phylogeny.</title>
        <authorList>
            <consortium name="Drosophila 12 Genomes Consortium"/>
            <person name="Clark A.G."/>
            <person name="Eisen M.B."/>
            <person name="Smith D.R."/>
            <person name="Bergman C.M."/>
            <person name="Oliver B."/>
            <person name="Markow T.A."/>
            <person name="Kaufman T.C."/>
            <person name="Kellis M."/>
            <person name="Gelbart W."/>
            <person name="Iyer V.N."/>
            <person name="Pollard D.A."/>
            <person name="Sackton T.B."/>
            <person name="Larracuente A.M."/>
            <person name="Singh N.D."/>
            <person name="Abad J.P."/>
            <person name="Abt D.N."/>
            <person name="Adryan B."/>
            <person name="Aguade M."/>
            <person name="Akashi H."/>
            <person name="Anderson W.W."/>
            <person name="Aquadro C.F."/>
            <person name="Ardell D.H."/>
            <person name="Arguello R."/>
            <person name="Artieri C.G."/>
            <person name="Barbash D.A."/>
            <person name="Barker D."/>
            <person name="Barsanti P."/>
            <person name="Batterham P."/>
            <person name="Batzoglou S."/>
            <person name="Begun D."/>
            <person name="Bhutkar A."/>
            <person name="Blanco E."/>
            <person name="Bosak S.A."/>
            <person name="Bradley R.K."/>
            <person name="Brand A.D."/>
            <person name="Brent M.R."/>
            <person name="Brooks A.N."/>
            <person name="Brown R.H."/>
            <person name="Butlin R.K."/>
            <person name="Caggese C."/>
            <person name="Calvi B.R."/>
            <person name="Bernardo de Carvalho A."/>
            <person name="Caspi A."/>
            <person name="Castrezana S."/>
            <person name="Celniker S.E."/>
            <person name="Chang J.L."/>
            <person name="Chapple C."/>
            <person name="Chatterji S."/>
            <person name="Chinwalla A."/>
            <person name="Civetta A."/>
            <person name="Clifton S.W."/>
            <person name="Comeron J.M."/>
            <person name="Costello J.C."/>
            <person name="Coyne J.A."/>
            <person name="Daub J."/>
            <person name="David R.G."/>
            <person name="Delcher A.L."/>
            <person name="Delehaunty K."/>
            <person name="Do C.B."/>
            <person name="Ebling H."/>
            <person name="Edwards K."/>
            <person name="Eickbush T."/>
            <person name="Evans J.D."/>
            <person name="Filipski A."/>
            <person name="Findeiss S."/>
            <person name="Freyhult E."/>
            <person name="Fulton L."/>
            <person name="Fulton R."/>
            <person name="Garcia A.C."/>
            <person name="Gardiner A."/>
            <person name="Garfield D.A."/>
            <person name="Garvin B.E."/>
            <person name="Gibson G."/>
            <person name="Gilbert D."/>
            <person name="Gnerre S."/>
            <person name="Godfrey J."/>
            <person name="Good R."/>
            <person name="Gotea V."/>
            <person name="Gravely B."/>
            <person name="Greenberg A.J."/>
            <person name="Griffiths-Jones S."/>
            <person name="Gross S."/>
            <person name="Guigo R."/>
            <person name="Gustafson E.A."/>
            <person name="Haerty W."/>
            <person name="Hahn M.W."/>
            <person name="Halligan D.L."/>
            <person name="Halpern A.L."/>
            <person name="Halter G.M."/>
            <person name="Han M.V."/>
            <person name="Heger A."/>
            <person name="Hillier L."/>
            <person name="Hinrichs A.S."/>
            <person name="Holmes I."/>
            <person name="Hoskins R.A."/>
            <person name="Hubisz M.J."/>
            <person name="Hultmark D."/>
            <person name="Huntley M.A."/>
            <person name="Jaffe D.B."/>
            <person name="Jagadeeshan S."/>
            <person name="Jeck W.R."/>
            <person name="Johnson J."/>
            <person name="Jones C.D."/>
            <person name="Jordan W.C."/>
            <person name="Karpen G.H."/>
            <person name="Kataoka E."/>
            <person name="Keightley P.D."/>
            <person name="Kheradpour P."/>
            <person name="Kirkness E.F."/>
            <person name="Koerich L.B."/>
            <person name="Kristiansen K."/>
            <person name="Kudrna D."/>
            <person name="Kulathinal R.J."/>
            <person name="Kumar S."/>
            <person name="Kwok R."/>
            <person name="Lander E."/>
            <person name="Langley C.H."/>
            <person name="Lapoint R."/>
            <person name="Lazzaro B.P."/>
            <person name="Lee S.J."/>
            <person name="Levesque L."/>
            <person name="Li R."/>
            <person name="Lin C.F."/>
            <person name="Lin M.F."/>
            <person name="Lindblad-Toh K."/>
            <person name="Llopart A."/>
            <person name="Long M."/>
            <person name="Low L."/>
            <person name="Lozovsky E."/>
            <person name="Lu J."/>
            <person name="Luo M."/>
            <person name="Machado C.A."/>
            <person name="Makalowski W."/>
            <person name="Marzo M."/>
            <person name="Matsuda M."/>
            <person name="Matzkin L."/>
            <person name="McAllister B."/>
            <person name="McBride C.S."/>
            <person name="McKernan B."/>
            <person name="McKernan K."/>
            <person name="Mendez-Lago M."/>
            <person name="Minx P."/>
            <person name="Mollenhauer M.U."/>
            <person name="Montooth K."/>
            <person name="Mount S.M."/>
            <person name="Mu X."/>
            <person name="Myers E."/>
            <person name="Negre B."/>
            <person name="Newfeld S."/>
            <person name="Nielsen R."/>
            <person name="Noor M.A."/>
            <person name="O'Grady P."/>
            <person name="Pachter L."/>
            <person name="Papaceit M."/>
            <person name="Parisi M.J."/>
            <person name="Parisi M."/>
            <person name="Parts L."/>
            <person name="Pedersen J.S."/>
            <person name="Pesole G."/>
            <person name="Phillippy A.M."/>
            <person name="Ponting C.P."/>
            <person name="Pop M."/>
            <person name="Porcelli D."/>
            <person name="Powell J.R."/>
            <person name="Prohaska S."/>
            <person name="Pruitt K."/>
            <person name="Puig M."/>
            <person name="Quesneville H."/>
            <person name="Ram K.R."/>
            <person name="Rand D."/>
            <person name="Rasmussen M.D."/>
            <person name="Reed L.K."/>
            <person name="Reenan R."/>
            <person name="Reily A."/>
            <person name="Remington K.A."/>
            <person name="Rieger T.T."/>
            <person name="Ritchie M.G."/>
            <person name="Robin C."/>
            <person name="Rogers Y.H."/>
            <person name="Rohde C."/>
            <person name="Rozas J."/>
            <person name="Rubenfield M.J."/>
            <person name="Ruiz A."/>
            <person name="Russo S."/>
            <person name="Salzberg S.L."/>
            <person name="Sanchez-Gracia A."/>
            <person name="Saranga D.J."/>
            <person name="Sato H."/>
            <person name="Schaeffer S.W."/>
            <person name="Schatz M.C."/>
            <person name="Schlenke T."/>
            <person name="Schwartz R."/>
            <person name="Segarra C."/>
            <person name="Singh R.S."/>
            <person name="Sirot L."/>
            <person name="Sirota M."/>
            <person name="Sisneros N.B."/>
            <person name="Smith C.D."/>
            <person name="Smith T.F."/>
            <person name="Spieth J."/>
            <person name="Stage D.E."/>
            <person name="Stark A."/>
            <person name="Stephan W."/>
            <person name="Strausberg R.L."/>
            <person name="Strempel S."/>
            <person name="Sturgill D."/>
            <person name="Sutton G."/>
            <person name="Sutton G.G."/>
            <person name="Tao W."/>
            <person name="Teichmann S."/>
            <person name="Tobari Y.N."/>
            <person name="Tomimura Y."/>
            <person name="Tsolas J.M."/>
            <person name="Valente V.L."/>
            <person name="Venter E."/>
            <person name="Venter J.C."/>
            <person name="Vicario S."/>
            <person name="Vieira F.G."/>
            <person name="Vilella A.J."/>
            <person name="Villasante A."/>
            <person name="Walenz B."/>
            <person name="Wang J."/>
            <person name="Wasserman M."/>
            <person name="Watts T."/>
            <person name="Wilson D."/>
            <person name="Wilson R.K."/>
            <person name="Wing R.A."/>
            <person name="Wolfner M.F."/>
            <person name="Wong A."/>
            <person name="Wong G.K."/>
            <person name="Wu C.I."/>
            <person name="Wu G."/>
            <person name="Yamamoto D."/>
            <person name="Yang H.P."/>
            <person name="Yang S.P."/>
            <person name="Yorke J.A."/>
            <person name="Yoshida K."/>
            <person name="Zdobnov E."/>
            <person name="Zhang P."/>
            <person name="Zhang Y."/>
            <person name="Zimin A.V."/>
            <person name="Baldwin J."/>
            <person name="Abdouelleil A."/>
            <person name="Abdulkadir J."/>
            <person name="Abebe A."/>
            <person name="Abera B."/>
            <person name="Abreu J."/>
            <person name="Acer S.C."/>
            <person name="Aftuck L."/>
            <person name="Alexander A."/>
            <person name="An P."/>
            <person name="Anderson E."/>
            <person name="Anderson S."/>
            <person name="Arachi H."/>
            <person name="Azer M."/>
            <person name="Bachantsang P."/>
            <person name="Barry A."/>
            <person name="Bayul T."/>
            <person name="Berlin A."/>
            <person name="Bessette D."/>
            <person name="Bloom T."/>
            <person name="Blye J."/>
            <person name="Boguslavskiy L."/>
            <person name="Bonnet C."/>
            <person name="Boukhgalter B."/>
            <person name="Bourzgui I."/>
            <person name="Brown A."/>
            <person name="Cahill P."/>
            <person name="Channer S."/>
            <person name="Cheshatsang Y."/>
            <person name="Chuda L."/>
            <person name="Citroen M."/>
            <person name="Collymore A."/>
            <person name="Cooke P."/>
            <person name="Costello M."/>
            <person name="D'Aco K."/>
            <person name="Daza R."/>
            <person name="De Haan G."/>
            <person name="DeGray S."/>
            <person name="DeMaso C."/>
            <person name="Dhargay N."/>
            <person name="Dooley K."/>
            <person name="Dooley E."/>
            <person name="Doricent M."/>
            <person name="Dorje P."/>
            <person name="Dorjee K."/>
            <person name="Dupes A."/>
            <person name="Elong R."/>
            <person name="Falk J."/>
            <person name="Farina A."/>
            <person name="Faro S."/>
            <person name="Ferguson D."/>
            <person name="Fisher S."/>
            <person name="Foley C.D."/>
            <person name="Franke A."/>
            <person name="Friedrich D."/>
            <person name="Gadbois L."/>
            <person name="Gearin G."/>
            <person name="Gearin C.R."/>
            <person name="Giannoukos G."/>
            <person name="Goode T."/>
            <person name="Graham J."/>
            <person name="Grandbois E."/>
            <person name="Grewal S."/>
            <person name="Gyaltsen K."/>
            <person name="Hafez N."/>
            <person name="Hagos B."/>
            <person name="Hall J."/>
            <person name="Henson C."/>
            <person name="Hollinger A."/>
            <person name="Honan T."/>
            <person name="Huard M.D."/>
            <person name="Hughes L."/>
            <person name="Hurhula B."/>
            <person name="Husby M.E."/>
            <person name="Kamat A."/>
            <person name="Kanga B."/>
            <person name="Kashin S."/>
            <person name="Khazanovich D."/>
            <person name="Kisner P."/>
            <person name="Lance K."/>
            <person name="Lara M."/>
            <person name="Lee W."/>
            <person name="Lennon N."/>
            <person name="Letendre F."/>
            <person name="LeVine R."/>
            <person name="Lipovsky A."/>
            <person name="Liu X."/>
            <person name="Liu J."/>
            <person name="Liu S."/>
            <person name="Lokyitsang T."/>
            <person name="Lokyitsang Y."/>
            <person name="Lubonja R."/>
            <person name="Lui A."/>
            <person name="MacDonald P."/>
            <person name="Magnisalis V."/>
            <person name="Maru K."/>
            <person name="Matthews C."/>
            <person name="McCusker W."/>
            <person name="McDonough S."/>
            <person name="Mehta T."/>
            <person name="Meldrim J."/>
            <person name="Meneus L."/>
            <person name="Mihai O."/>
            <person name="Mihalev A."/>
            <person name="Mihova T."/>
            <person name="Mittelman R."/>
            <person name="Mlenga V."/>
            <person name="Montmayeur A."/>
            <person name="Mulrain L."/>
            <person name="Navidi A."/>
            <person name="Naylor J."/>
            <person name="Negash T."/>
            <person name="Nguyen T."/>
            <person name="Nguyen N."/>
            <person name="Nicol R."/>
            <person name="Norbu C."/>
            <person name="Norbu N."/>
            <person name="Novod N."/>
            <person name="O'Neill B."/>
            <person name="Osman S."/>
            <person name="Markiewicz E."/>
            <person name="Oyono O.L."/>
            <person name="Patti C."/>
            <person name="Phunkhang P."/>
            <person name="Pierre F."/>
            <person name="Priest M."/>
            <person name="Raghuraman S."/>
            <person name="Rege F."/>
            <person name="Reyes R."/>
            <person name="Rise C."/>
            <person name="Rogov P."/>
            <person name="Ross K."/>
            <person name="Ryan E."/>
            <person name="Settipalli S."/>
            <person name="Shea T."/>
            <person name="Sherpa N."/>
            <person name="Shi L."/>
            <person name="Shih D."/>
            <person name="Sparrow T."/>
            <person name="Spaulding J."/>
            <person name="Stalker J."/>
            <person name="Stange-Thomann N."/>
            <person name="Stavropoulos S."/>
            <person name="Stone C."/>
            <person name="Strader C."/>
            <person name="Tesfaye S."/>
            <person name="Thomson T."/>
            <person name="Thoulutsang Y."/>
            <person name="Thoulutsang D."/>
            <person name="Topham K."/>
            <person name="Topping I."/>
            <person name="Tsamla T."/>
            <person name="Vassiliev H."/>
            <person name="Vo A."/>
            <person name="Wangchuk T."/>
            <person name="Wangdi T."/>
            <person name="Weiand M."/>
            <person name="Wilkinson J."/>
            <person name="Wilson A."/>
            <person name="Yadav S."/>
            <person name="Young G."/>
            <person name="Yu Q."/>
            <person name="Zembek L."/>
            <person name="Zhong D."/>
            <person name="Zimmer A."/>
            <person name="Zwirko Z."/>
            <person name="Jaffe D.B."/>
            <person name="Alvarez P."/>
            <person name="Brockman W."/>
            <person name="Butler J."/>
            <person name="Chin C."/>
            <person name="Gnerre S."/>
            <person name="Grabherr M."/>
            <person name="Kleber M."/>
            <person name="Mauceli E."/>
            <person name="MacCallum I."/>
        </authorList>
    </citation>
    <scope>NUCLEOTIDE SEQUENCE [LARGE SCALE GENOMIC DNA]</scope>
    <source>
        <strain evidence="5">MSH-3 / Tucson 14011-0111.49</strain>
    </source>
</reference>
<dbReference type="OrthoDB" id="6424355at2759"/>
<dbReference type="PANTHER" id="PTHR21104:SF1">
    <property type="entry name" value="FIBRONECTIN TYPE III DOMAIN-CONTAINING PROTEIN"/>
    <property type="match status" value="1"/>
</dbReference>
<dbReference type="OMA" id="NIWQRIP"/>
<dbReference type="Pfam" id="PF16066">
    <property type="entry name" value="DUF4808"/>
    <property type="match status" value="1"/>
</dbReference>
<dbReference type="Proteomes" id="UP000008744">
    <property type="component" value="Unassembled WGS sequence"/>
</dbReference>
<proteinExistence type="predicted"/>
<evidence type="ECO:0000259" key="3">
    <source>
        <dbReference type="Pfam" id="PF16066"/>
    </source>
</evidence>
<dbReference type="InterPro" id="IPR032073">
    <property type="entry name" value="FNDC5_C"/>
</dbReference>
<keyword evidence="2" id="KW-0472">Membrane</keyword>
<dbReference type="PANTHER" id="PTHR21104">
    <property type="entry name" value="FIBRONECTIN TYPE III DOMAIN-CONTAINING PROTEIN"/>
    <property type="match status" value="1"/>
</dbReference>
<feature type="domain" description="Fibronectin type III" evidence="3">
    <location>
        <begin position="171"/>
        <end position="308"/>
    </location>
</feature>
<keyword evidence="5" id="KW-1185">Reference proteome</keyword>
<evidence type="ECO:0000313" key="5">
    <source>
        <dbReference type="Proteomes" id="UP000008744"/>
    </source>
</evidence>
<feature type="compositionally biased region" description="Polar residues" evidence="1">
    <location>
        <begin position="152"/>
        <end position="165"/>
    </location>
</feature>
<dbReference type="HOGENOM" id="CLU_076440_0_0_1"/>
<keyword evidence="2" id="KW-1133">Transmembrane helix</keyword>
<feature type="transmembrane region" description="Helical" evidence="2">
    <location>
        <begin position="177"/>
        <end position="195"/>
    </location>
</feature>
<dbReference type="PhylomeDB" id="B4H2E3"/>
<evidence type="ECO:0000313" key="4">
    <source>
        <dbReference type="EMBL" id="EDW30510.1"/>
    </source>
</evidence>
<accession>B4H2E3</accession>
<gene>
    <name evidence="4" type="primary">Dper\GL26823</name>
    <name evidence="4" type="ORF">Dper_GL26823</name>
</gene>
<dbReference type="EMBL" id="CH479204">
    <property type="protein sequence ID" value="EDW30510.1"/>
    <property type="molecule type" value="Genomic_DNA"/>
</dbReference>
<keyword evidence="2" id="KW-0812">Transmembrane</keyword>